<dbReference type="GO" id="GO:0016491">
    <property type="term" value="F:oxidoreductase activity"/>
    <property type="evidence" value="ECO:0007669"/>
    <property type="project" value="UniProtKB-KW"/>
</dbReference>
<protein>
    <submittedName>
        <fullName evidence="5">Nitroreductase</fullName>
    </submittedName>
</protein>
<dbReference type="PANTHER" id="PTHR23026">
    <property type="entry name" value="NADPH NITROREDUCTASE"/>
    <property type="match status" value="1"/>
</dbReference>
<name>A0A927GV86_9GAMM</name>
<accession>A0A927GV86</accession>
<dbReference type="SUPFAM" id="SSF55469">
    <property type="entry name" value="FMN-dependent nitroreductase-like"/>
    <property type="match status" value="1"/>
</dbReference>
<evidence type="ECO:0000313" key="6">
    <source>
        <dbReference type="Proteomes" id="UP000610558"/>
    </source>
</evidence>
<organism evidence="5 6">
    <name type="scientific">Spongiibacter pelagi</name>
    <dbReference type="NCBI Taxonomy" id="2760804"/>
    <lineage>
        <taxon>Bacteria</taxon>
        <taxon>Pseudomonadati</taxon>
        <taxon>Pseudomonadota</taxon>
        <taxon>Gammaproteobacteria</taxon>
        <taxon>Cellvibrionales</taxon>
        <taxon>Spongiibacteraceae</taxon>
        <taxon>Spongiibacter</taxon>
    </lineage>
</organism>
<sequence>MDKAAVFAEIIKQRRSVRAFQANPVPEHTLKTVFELAQRAPSNCNTQPWQVALVSGATLEGLRAELPKVWQAGGMTMDFPYDGSYEGVYKTRQYDAARTLYDAMGIERSDKPARQEQFMRNFTFFGAPHCAFLFLPEPFGLREAADLGMYAQNLMLSMAAHGIASVPQTALGFFANTLREALDIPESQKLMFGISFGFEDGAAPENKALTDRAIFEDVVKQYN</sequence>
<evidence type="ECO:0000256" key="3">
    <source>
        <dbReference type="ARBA" id="ARBA00023002"/>
    </source>
</evidence>
<dbReference type="PANTHER" id="PTHR23026:SF90">
    <property type="entry name" value="IODOTYROSINE DEIODINASE 1"/>
    <property type="match status" value="1"/>
</dbReference>
<keyword evidence="6" id="KW-1185">Reference proteome</keyword>
<keyword evidence="2" id="KW-0288">FMN</keyword>
<evidence type="ECO:0000256" key="2">
    <source>
        <dbReference type="ARBA" id="ARBA00022643"/>
    </source>
</evidence>
<dbReference type="Gene3D" id="3.40.109.10">
    <property type="entry name" value="NADH Oxidase"/>
    <property type="match status" value="1"/>
</dbReference>
<evidence type="ECO:0000256" key="1">
    <source>
        <dbReference type="ARBA" id="ARBA00022630"/>
    </source>
</evidence>
<dbReference type="InterPro" id="IPR050627">
    <property type="entry name" value="Nitroreductase/BluB"/>
</dbReference>
<gene>
    <name evidence="5" type="ORF">IB286_05230</name>
</gene>
<reference evidence="5" key="1">
    <citation type="submission" date="2020-09" db="EMBL/GenBank/DDBJ databases">
        <authorList>
            <person name="Yoon J.-W."/>
        </authorList>
    </citation>
    <scope>NUCLEOTIDE SEQUENCE</scope>
    <source>
        <strain evidence="5">KMU-158</strain>
    </source>
</reference>
<comment type="caution">
    <text evidence="5">The sequence shown here is derived from an EMBL/GenBank/DDBJ whole genome shotgun (WGS) entry which is preliminary data.</text>
</comment>
<dbReference type="InterPro" id="IPR000415">
    <property type="entry name" value="Nitroreductase-like"/>
</dbReference>
<feature type="domain" description="Nitroreductase" evidence="4">
    <location>
        <begin position="11"/>
        <end position="197"/>
    </location>
</feature>
<keyword evidence="3" id="KW-0560">Oxidoreductase</keyword>
<dbReference type="CDD" id="cd02136">
    <property type="entry name" value="PnbA_NfnB-like"/>
    <property type="match status" value="1"/>
</dbReference>
<dbReference type="InterPro" id="IPR029479">
    <property type="entry name" value="Nitroreductase"/>
</dbReference>
<evidence type="ECO:0000259" key="4">
    <source>
        <dbReference type="Pfam" id="PF00881"/>
    </source>
</evidence>
<dbReference type="EMBL" id="JACXLD010000002">
    <property type="protein sequence ID" value="MBD2858406.1"/>
    <property type="molecule type" value="Genomic_DNA"/>
</dbReference>
<dbReference type="RefSeq" id="WP_190763209.1">
    <property type="nucleotide sequence ID" value="NZ_JACXLD010000002.1"/>
</dbReference>
<dbReference type="Pfam" id="PF00881">
    <property type="entry name" value="Nitroreductase"/>
    <property type="match status" value="1"/>
</dbReference>
<keyword evidence="1" id="KW-0285">Flavoprotein</keyword>
<proteinExistence type="predicted"/>
<dbReference type="Proteomes" id="UP000610558">
    <property type="component" value="Unassembled WGS sequence"/>
</dbReference>
<dbReference type="AlphaFoldDB" id="A0A927GV86"/>
<evidence type="ECO:0000313" key="5">
    <source>
        <dbReference type="EMBL" id="MBD2858406.1"/>
    </source>
</evidence>